<evidence type="ECO:0000256" key="5">
    <source>
        <dbReference type="ARBA" id="ARBA00023125"/>
    </source>
</evidence>
<dbReference type="GO" id="GO:0003677">
    <property type="term" value="F:DNA binding"/>
    <property type="evidence" value="ECO:0007669"/>
    <property type="project" value="UniProtKB-KW"/>
</dbReference>
<dbReference type="SUPFAM" id="SSF50249">
    <property type="entry name" value="Nucleic acid-binding proteins"/>
    <property type="match status" value="2"/>
</dbReference>
<feature type="domain" description="Replication protein A 70 kDa DNA-binding subunit B/D first OB fold" evidence="6">
    <location>
        <begin position="19"/>
        <end position="116"/>
    </location>
</feature>
<dbReference type="Gene3D" id="2.40.50.140">
    <property type="entry name" value="Nucleic acid-binding proteins"/>
    <property type="match status" value="2"/>
</dbReference>
<proteinExistence type="inferred from homology"/>
<dbReference type="EMBL" id="JACXVP010000007">
    <property type="protein sequence ID" value="KAG5594562.1"/>
    <property type="molecule type" value="Genomic_DNA"/>
</dbReference>
<dbReference type="InterPro" id="IPR012340">
    <property type="entry name" value="NA-bd_OB-fold"/>
</dbReference>
<keyword evidence="3" id="KW-0863">Zinc-finger</keyword>
<dbReference type="OrthoDB" id="3248508at2759"/>
<keyword evidence="5" id="KW-0238">DNA-binding</keyword>
<organism evidence="7 8">
    <name type="scientific">Solanum commersonii</name>
    <name type="common">Commerson's wild potato</name>
    <name type="synonym">Commerson's nightshade</name>
    <dbReference type="NCBI Taxonomy" id="4109"/>
    <lineage>
        <taxon>Eukaryota</taxon>
        <taxon>Viridiplantae</taxon>
        <taxon>Streptophyta</taxon>
        <taxon>Embryophyta</taxon>
        <taxon>Tracheophyta</taxon>
        <taxon>Spermatophyta</taxon>
        <taxon>Magnoliopsida</taxon>
        <taxon>eudicotyledons</taxon>
        <taxon>Gunneridae</taxon>
        <taxon>Pentapetalae</taxon>
        <taxon>asterids</taxon>
        <taxon>lamiids</taxon>
        <taxon>Solanales</taxon>
        <taxon>Solanaceae</taxon>
        <taxon>Solanoideae</taxon>
        <taxon>Solaneae</taxon>
        <taxon>Solanum</taxon>
    </lineage>
</organism>
<dbReference type="AlphaFoldDB" id="A0A9J5Y3M2"/>
<dbReference type="Pfam" id="PF02721">
    <property type="entry name" value="DUF223"/>
    <property type="match status" value="1"/>
</dbReference>
<dbReference type="Proteomes" id="UP000824120">
    <property type="component" value="Chromosome 7"/>
</dbReference>
<evidence type="ECO:0000256" key="1">
    <source>
        <dbReference type="ARBA" id="ARBA00005690"/>
    </source>
</evidence>
<name>A0A9J5Y3M2_SOLCO</name>
<evidence type="ECO:0000256" key="4">
    <source>
        <dbReference type="ARBA" id="ARBA00022833"/>
    </source>
</evidence>
<protein>
    <recommendedName>
        <fullName evidence="6">Replication protein A 70 kDa DNA-binding subunit B/D first OB fold domain-containing protein</fullName>
    </recommendedName>
</protein>
<reference evidence="7 8" key="1">
    <citation type="submission" date="2020-09" db="EMBL/GenBank/DDBJ databases">
        <title>De no assembly of potato wild relative species, Solanum commersonii.</title>
        <authorList>
            <person name="Cho K."/>
        </authorList>
    </citation>
    <scope>NUCLEOTIDE SEQUENCE [LARGE SCALE GENOMIC DNA]</scope>
    <source>
        <strain evidence="7">LZ3.2</strain>
        <tissue evidence="7">Leaf</tissue>
    </source>
</reference>
<evidence type="ECO:0000256" key="3">
    <source>
        <dbReference type="ARBA" id="ARBA00022771"/>
    </source>
</evidence>
<keyword evidence="2" id="KW-0479">Metal-binding</keyword>
<keyword evidence="8" id="KW-1185">Reference proteome</keyword>
<evidence type="ECO:0000313" key="8">
    <source>
        <dbReference type="Proteomes" id="UP000824120"/>
    </source>
</evidence>
<comment type="similarity">
    <text evidence="1">Belongs to the replication factor A protein 1 family.</text>
</comment>
<comment type="caution">
    <text evidence="7">The sequence shown here is derived from an EMBL/GenBank/DDBJ whole genome shotgun (WGS) entry which is preliminary data.</text>
</comment>
<evidence type="ECO:0000256" key="2">
    <source>
        <dbReference type="ARBA" id="ARBA00022723"/>
    </source>
</evidence>
<dbReference type="FunFam" id="2.40.50.140:FF:000041">
    <property type="entry name" value="Replication protein A subunit"/>
    <property type="match status" value="1"/>
</dbReference>
<accession>A0A9J5Y3M2</accession>
<sequence>MATETELSNQSVPINKIPKHSVDWVMRVLVIRNGFVILYKNSRHKGTFQTVILVDDEGTKLQATLFNKHIGTLKDFFKANKTYYIAKGLLDRVNSNYTSVHKEIELSITDNTIIKESAHTVSTHNFINGFVSLEQAEKNAKWCHIRMEHTTVTLWGGFAENDGPFHEKLRDDQPILGLCDVRISIYKGTYGLSIIPVSSVLINPMFQKTLDLRAWHGTHLIIC</sequence>
<evidence type="ECO:0000259" key="6">
    <source>
        <dbReference type="Pfam" id="PF02721"/>
    </source>
</evidence>
<evidence type="ECO:0000313" key="7">
    <source>
        <dbReference type="EMBL" id="KAG5594562.1"/>
    </source>
</evidence>
<keyword evidence="4" id="KW-0862">Zinc</keyword>
<dbReference type="InterPro" id="IPR003871">
    <property type="entry name" value="RFA1B/D_OB_1st"/>
</dbReference>
<dbReference type="GO" id="GO:0008270">
    <property type="term" value="F:zinc ion binding"/>
    <property type="evidence" value="ECO:0007669"/>
    <property type="project" value="UniProtKB-KW"/>
</dbReference>
<gene>
    <name evidence="7" type="ORF">H5410_035794</name>
</gene>